<name>U2PH84_9FIRM</name>
<dbReference type="HOGENOM" id="CLU_3289933_0_0_9"/>
<evidence type="ECO:0000313" key="1">
    <source>
        <dbReference type="EMBL" id="ERK43109.1"/>
    </source>
</evidence>
<dbReference type="EMBL" id="AWVI01000071">
    <property type="protein sequence ID" value="ERK43109.1"/>
    <property type="molecule type" value="Genomic_DNA"/>
</dbReference>
<gene>
    <name evidence="1" type="ORF">HMPREF0367_01463</name>
</gene>
<protein>
    <submittedName>
        <fullName evidence="1">Uncharacterized protein</fullName>
    </submittedName>
</protein>
<reference evidence="1 2" key="1">
    <citation type="submission" date="2013-06" db="EMBL/GenBank/DDBJ databases">
        <authorList>
            <person name="Weinstock G."/>
            <person name="Sodergren E."/>
            <person name="Lobos E.A."/>
            <person name="Fulton L."/>
            <person name="Fulton R."/>
            <person name="Courtney L."/>
            <person name="Fronick C."/>
            <person name="O'Laughlin M."/>
            <person name="Godfrey J."/>
            <person name="Wilson R.M."/>
            <person name="Miner T."/>
            <person name="Farmer C."/>
            <person name="Delehaunty K."/>
            <person name="Cordes M."/>
            <person name="Minx P."/>
            <person name="Tomlinson C."/>
            <person name="Chen J."/>
            <person name="Wollam A."/>
            <person name="Pepin K.H."/>
            <person name="Bhonagiri V."/>
            <person name="Zhang X."/>
            <person name="Warren W."/>
            <person name="Mitreva M."/>
            <person name="Mardis E.R."/>
            <person name="Wilson R.K."/>
        </authorList>
    </citation>
    <scope>NUCLEOTIDE SEQUENCE [LARGE SCALE GENOMIC DNA]</scope>
    <source>
        <strain evidence="1 2">ATCC 27803</strain>
    </source>
</reference>
<evidence type="ECO:0000313" key="2">
    <source>
        <dbReference type="Proteomes" id="UP000016658"/>
    </source>
</evidence>
<accession>U2PH84</accession>
<dbReference type="AlphaFoldDB" id="U2PH84"/>
<sequence length="40" mass="4516">MIKSSLTNNLSNIVSGFNGILICANFFHKQQEIIFISFLI</sequence>
<proteinExistence type="predicted"/>
<organism evidence="1 2">
    <name type="scientific">Faecalitalea cylindroides ATCC 27803</name>
    <dbReference type="NCBI Taxonomy" id="649755"/>
    <lineage>
        <taxon>Bacteria</taxon>
        <taxon>Bacillati</taxon>
        <taxon>Bacillota</taxon>
        <taxon>Erysipelotrichia</taxon>
        <taxon>Erysipelotrichales</taxon>
        <taxon>Erysipelotrichaceae</taxon>
        <taxon>Faecalitalea</taxon>
    </lineage>
</organism>
<dbReference type="Proteomes" id="UP000016658">
    <property type="component" value="Unassembled WGS sequence"/>
</dbReference>
<comment type="caution">
    <text evidence="1">The sequence shown here is derived from an EMBL/GenBank/DDBJ whole genome shotgun (WGS) entry which is preliminary data.</text>
</comment>